<evidence type="ECO:0000256" key="8">
    <source>
        <dbReference type="ARBA" id="ARBA00022989"/>
    </source>
</evidence>
<evidence type="ECO:0000259" key="12">
    <source>
        <dbReference type="SMART" id="SM00228"/>
    </source>
</evidence>
<evidence type="ECO:0000256" key="2">
    <source>
        <dbReference type="ARBA" id="ARBA00004141"/>
    </source>
</evidence>
<dbReference type="SMART" id="SM00228">
    <property type="entry name" value="PDZ"/>
    <property type="match status" value="1"/>
</dbReference>
<comment type="similarity">
    <text evidence="3">Belongs to the peptidase M50B family.</text>
</comment>
<evidence type="ECO:0000256" key="6">
    <source>
        <dbReference type="ARBA" id="ARBA00022801"/>
    </source>
</evidence>
<keyword evidence="10 11" id="KW-0472">Membrane</keyword>
<reference evidence="13 14" key="1">
    <citation type="journal article" date="2016" name="Nat. Commun.">
        <title>Thousands of microbial genomes shed light on interconnected biogeochemical processes in an aquifer system.</title>
        <authorList>
            <person name="Anantharaman K."/>
            <person name="Brown C.T."/>
            <person name="Hug L.A."/>
            <person name="Sharon I."/>
            <person name="Castelle C.J."/>
            <person name="Probst A.J."/>
            <person name="Thomas B.C."/>
            <person name="Singh A."/>
            <person name="Wilkins M.J."/>
            <person name="Karaoz U."/>
            <person name="Brodie E.L."/>
            <person name="Williams K.H."/>
            <person name="Hubbard S.S."/>
            <person name="Banfield J.F."/>
        </authorList>
    </citation>
    <scope>NUCLEOTIDE SEQUENCE [LARGE SCALE GENOMIC DNA]</scope>
</reference>
<feature type="domain" description="PDZ" evidence="12">
    <location>
        <begin position="112"/>
        <end position="195"/>
    </location>
</feature>
<evidence type="ECO:0000256" key="5">
    <source>
        <dbReference type="ARBA" id="ARBA00022692"/>
    </source>
</evidence>
<dbReference type="InterPro" id="IPR001478">
    <property type="entry name" value="PDZ"/>
</dbReference>
<dbReference type="Pfam" id="PF02163">
    <property type="entry name" value="Peptidase_M50"/>
    <property type="match status" value="1"/>
</dbReference>
<evidence type="ECO:0000256" key="3">
    <source>
        <dbReference type="ARBA" id="ARBA00007931"/>
    </source>
</evidence>
<keyword evidence="6" id="KW-0378">Hydrolase</keyword>
<dbReference type="PANTHER" id="PTHR42837:SF2">
    <property type="entry name" value="MEMBRANE METALLOPROTEASE ARASP2, CHLOROPLASTIC-RELATED"/>
    <property type="match status" value="1"/>
</dbReference>
<evidence type="ECO:0000256" key="1">
    <source>
        <dbReference type="ARBA" id="ARBA00001947"/>
    </source>
</evidence>
<protein>
    <recommendedName>
        <fullName evidence="12">PDZ domain-containing protein</fullName>
    </recommendedName>
</protein>
<dbReference type="InterPro" id="IPR008915">
    <property type="entry name" value="Peptidase_M50"/>
</dbReference>
<dbReference type="GO" id="GO:0004222">
    <property type="term" value="F:metalloendopeptidase activity"/>
    <property type="evidence" value="ECO:0007669"/>
    <property type="project" value="InterPro"/>
</dbReference>
<dbReference type="Proteomes" id="UP000177117">
    <property type="component" value="Unassembled WGS sequence"/>
</dbReference>
<sequence length="362" mass="39813">MITFLIFIAVLGVLVLVHEWGHFIMARRSGMKVEEFGFGFPPRLFGLKRGETIYSINWIPFGGFVKILGEDGDSRDNPESFGSKPLSSRLKVVIAGVVMNILFAVFLLILGNFFGLRIGLFDQEIATSARDKKIQIIQIAPNSPAEQAGLNVLDEIVGFQSNGGEITYVRTTEDVKDFTSKHIGETLRVVIKDGSQEIVEVKTRVNPPEGEGSMGIVMALTGVVSYPWYESIWRGAYDVYILTYNTTYSYGLLLKTLFADGRLISEVSGPVGIASITGQAARVGFSYLMQFVALISVNLAILNIVPFPALDGGRVMFLLAEKVKGKPMDKRLEAAVNGIGFALLITLMIYVTIKDITKFFTV</sequence>
<accession>A0A1F8EIA1</accession>
<evidence type="ECO:0000313" key="13">
    <source>
        <dbReference type="EMBL" id="OGN00575.1"/>
    </source>
</evidence>
<dbReference type="Gene3D" id="2.30.42.10">
    <property type="match status" value="1"/>
</dbReference>
<comment type="caution">
    <text evidence="13">The sequence shown here is derived from an EMBL/GenBank/DDBJ whole genome shotgun (WGS) entry which is preliminary data.</text>
</comment>
<keyword evidence="9" id="KW-0482">Metalloprotease</keyword>
<evidence type="ECO:0000256" key="9">
    <source>
        <dbReference type="ARBA" id="ARBA00023049"/>
    </source>
</evidence>
<dbReference type="SUPFAM" id="SSF50156">
    <property type="entry name" value="PDZ domain-like"/>
    <property type="match status" value="1"/>
</dbReference>
<name>A0A1F8EIA1_9BACT</name>
<evidence type="ECO:0000256" key="7">
    <source>
        <dbReference type="ARBA" id="ARBA00022833"/>
    </source>
</evidence>
<feature type="transmembrane region" description="Helical" evidence="11">
    <location>
        <begin position="92"/>
        <end position="114"/>
    </location>
</feature>
<dbReference type="PANTHER" id="PTHR42837">
    <property type="entry name" value="REGULATOR OF SIGMA-E PROTEASE RSEP"/>
    <property type="match status" value="1"/>
</dbReference>
<feature type="transmembrane region" description="Helical" evidence="11">
    <location>
        <begin position="287"/>
        <end position="310"/>
    </location>
</feature>
<comment type="cofactor">
    <cofactor evidence="1">
        <name>Zn(2+)</name>
        <dbReference type="ChEBI" id="CHEBI:29105"/>
    </cofactor>
</comment>
<evidence type="ECO:0000256" key="10">
    <source>
        <dbReference type="ARBA" id="ARBA00023136"/>
    </source>
</evidence>
<evidence type="ECO:0000313" key="14">
    <source>
        <dbReference type="Proteomes" id="UP000177117"/>
    </source>
</evidence>
<keyword evidence="8 11" id="KW-1133">Transmembrane helix</keyword>
<dbReference type="InterPro" id="IPR004387">
    <property type="entry name" value="Pept_M50_Zn"/>
</dbReference>
<dbReference type="AlphaFoldDB" id="A0A1F8EIA1"/>
<comment type="subcellular location">
    <subcellularLocation>
        <location evidence="2">Membrane</location>
        <topology evidence="2">Multi-pass membrane protein</topology>
    </subcellularLocation>
</comment>
<dbReference type="CDD" id="cd06163">
    <property type="entry name" value="S2P-M50_PDZ_RseP-like"/>
    <property type="match status" value="1"/>
</dbReference>
<evidence type="ECO:0000256" key="4">
    <source>
        <dbReference type="ARBA" id="ARBA00022670"/>
    </source>
</evidence>
<keyword evidence="7" id="KW-0862">Zinc</keyword>
<organism evidence="13 14">
    <name type="scientific">Candidatus Yanofskybacteria bacterium RIFCSPHIGHO2_01_FULL_41_53</name>
    <dbReference type="NCBI Taxonomy" id="1802663"/>
    <lineage>
        <taxon>Bacteria</taxon>
        <taxon>Candidatus Yanofskyibacteriota</taxon>
    </lineage>
</organism>
<dbReference type="GO" id="GO:0006508">
    <property type="term" value="P:proteolysis"/>
    <property type="evidence" value="ECO:0007669"/>
    <property type="project" value="UniProtKB-KW"/>
</dbReference>
<dbReference type="EMBL" id="MGJD01000019">
    <property type="protein sequence ID" value="OGN00575.1"/>
    <property type="molecule type" value="Genomic_DNA"/>
</dbReference>
<keyword evidence="4" id="KW-0645">Protease</keyword>
<dbReference type="GO" id="GO:0016020">
    <property type="term" value="C:membrane"/>
    <property type="evidence" value="ECO:0007669"/>
    <property type="project" value="UniProtKB-SubCell"/>
</dbReference>
<gene>
    <name evidence="13" type="ORF">A2650_03160</name>
</gene>
<feature type="transmembrane region" description="Helical" evidence="11">
    <location>
        <begin position="6"/>
        <end position="25"/>
    </location>
</feature>
<feature type="transmembrane region" description="Helical" evidence="11">
    <location>
        <begin position="331"/>
        <end position="353"/>
    </location>
</feature>
<dbReference type="InterPro" id="IPR036034">
    <property type="entry name" value="PDZ_sf"/>
</dbReference>
<proteinExistence type="inferred from homology"/>
<keyword evidence="5 11" id="KW-0812">Transmembrane</keyword>
<evidence type="ECO:0000256" key="11">
    <source>
        <dbReference type="SAM" id="Phobius"/>
    </source>
</evidence>